<evidence type="ECO:0000313" key="5">
    <source>
        <dbReference type="Proteomes" id="UP001306508"/>
    </source>
</evidence>
<dbReference type="GO" id="GO:0005628">
    <property type="term" value="C:prospore membrane"/>
    <property type="evidence" value="ECO:0007669"/>
    <property type="project" value="TreeGrafter"/>
</dbReference>
<dbReference type="Pfam" id="PF15407">
    <property type="entry name" value="Spo7_2_N"/>
    <property type="match status" value="1"/>
</dbReference>
<dbReference type="SMART" id="SM01316">
    <property type="entry name" value="Spo7_2_N"/>
    <property type="match status" value="1"/>
</dbReference>
<dbReference type="InterPro" id="IPR039486">
    <property type="entry name" value="Mug56/Spo71_PH"/>
</dbReference>
<gene>
    <name evidence="4" type="ORF">RI543_001383</name>
</gene>
<feature type="domain" description="PH" evidence="2">
    <location>
        <begin position="893"/>
        <end position="1072"/>
    </location>
</feature>
<dbReference type="PANTHER" id="PTHR28076:SF1">
    <property type="entry name" value="PROSPORE MEMBRANE ADAPTER PROTEIN SPO71"/>
    <property type="match status" value="1"/>
</dbReference>
<dbReference type="InterPro" id="IPR057379">
    <property type="entry name" value="PH_SPO71"/>
</dbReference>
<evidence type="ECO:0000256" key="1">
    <source>
        <dbReference type="SAM" id="Phobius"/>
    </source>
</evidence>
<feature type="transmembrane region" description="Helical" evidence="1">
    <location>
        <begin position="909"/>
        <end position="928"/>
    </location>
</feature>
<feature type="domain" description="PH" evidence="2">
    <location>
        <begin position="630"/>
        <end position="836"/>
    </location>
</feature>
<accession>A0AAN7W4G3</accession>
<comment type="caution">
    <text evidence="4">The sequence shown here is derived from an EMBL/GenBank/DDBJ whole genome shotgun (WGS) entry which is preliminary data.</text>
</comment>
<dbReference type="GO" id="GO:1902657">
    <property type="term" value="P:protein localization to prospore membrane"/>
    <property type="evidence" value="ECO:0007669"/>
    <property type="project" value="InterPro"/>
</dbReference>
<evidence type="ECO:0000259" key="3">
    <source>
        <dbReference type="SMART" id="SM01316"/>
    </source>
</evidence>
<keyword evidence="5" id="KW-1185">Reference proteome</keyword>
<name>A0AAN7W4G3_9SACH</name>
<dbReference type="Pfam" id="PF23207">
    <property type="entry name" value="PH_SPO71"/>
    <property type="match status" value="1"/>
</dbReference>
<keyword evidence="1" id="KW-1133">Transmembrane helix</keyword>
<reference evidence="5" key="1">
    <citation type="submission" date="2023-07" db="EMBL/GenBank/DDBJ databases">
        <title>A draft genome of Kazachstania heterogenica Y-27499.</title>
        <authorList>
            <person name="Donic C."/>
            <person name="Kralova J.S."/>
            <person name="Fidel L."/>
            <person name="Ben-Dor S."/>
            <person name="Jung S."/>
        </authorList>
    </citation>
    <scope>NUCLEOTIDE SEQUENCE [LARGE SCALE GENOMIC DNA]</scope>
    <source>
        <strain evidence="5">Y27499</strain>
    </source>
</reference>
<evidence type="ECO:0008006" key="6">
    <source>
        <dbReference type="Google" id="ProtNLM"/>
    </source>
</evidence>
<dbReference type="SMART" id="SM00233">
    <property type="entry name" value="PH"/>
    <property type="match status" value="3"/>
</dbReference>
<keyword evidence="1" id="KW-0472">Membrane</keyword>
<dbReference type="Proteomes" id="UP001306508">
    <property type="component" value="Unassembled WGS sequence"/>
</dbReference>
<dbReference type="AlphaFoldDB" id="A0AAN7W4G3"/>
<feature type="domain" description="Sporulation-specific protein 71 N-terminal" evidence="3">
    <location>
        <begin position="31"/>
        <end position="97"/>
    </location>
</feature>
<protein>
    <recommendedName>
        <fullName evidence="6">PH domain-containing protein</fullName>
    </recommendedName>
</protein>
<dbReference type="Pfam" id="PF15404">
    <property type="entry name" value="PH_4"/>
    <property type="match status" value="1"/>
</dbReference>
<evidence type="ECO:0000259" key="2">
    <source>
        <dbReference type="SMART" id="SM00233"/>
    </source>
</evidence>
<organism evidence="4 5">
    <name type="scientific">Arxiozyma heterogenica</name>
    <dbReference type="NCBI Taxonomy" id="278026"/>
    <lineage>
        <taxon>Eukaryota</taxon>
        <taxon>Fungi</taxon>
        <taxon>Dikarya</taxon>
        <taxon>Ascomycota</taxon>
        <taxon>Saccharomycotina</taxon>
        <taxon>Saccharomycetes</taxon>
        <taxon>Saccharomycetales</taxon>
        <taxon>Saccharomycetaceae</taxon>
        <taxon>Arxiozyma</taxon>
    </lineage>
</organism>
<evidence type="ECO:0000313" key="4">
    <source>
        <dbReference type="EMBL" id="KAK5780996.1"/>
    </source>
</evidence>
<feature type="transmembrane region" description="Helical" evidence="1">
    <location>
        <begin position="528"/>
        <end position="551"/>
    </location>
</feature>
<sequence length="1076" mass="127046">MCKNNDIFKLISSDEHFLQYICTPKNLVKYEIKTIPRKSFTGFRLTYATPWEISQASKTLLLGGIPKYWYQEQQSHFWKFFTRCYTKKVKERMNKLTLHGHKRIYNKNIYAIIKGNSKFNARKKDKIPKIKLLKNVVNRNELVNFDFNQHISSYSTEKKDPQGWGFTVSCSKKLFRRHSTATSIAAYSRLNKTSGNIKRSNSEKLSTRALNEKSNDLKDHFKDNYMINWLDIKYSEIRKRKRRYKQSYNKRRSKYSNINKLNHFIKNNIENKYKLLKLLKPIGEENLEEFLKLNNSLPEINNLKSIENKHTITMSNNNGVNQLIFNNKKYITPQKYPCHKLLSSDLLIMQKIGLMNKSPNKTFNENENIDTRIEERWCEYFAILTETSDVGYPLIIKCYKKENYKFAGDIPQSCKPILIISLNSSSIISFYSLLDKTVVIQNAMFIHSHTGGKSLIKHIEIFILQCKLVSTSFQWFNTLNQYFKKLSMTRTITVKIPEIKLALNIKINLVIFRFLEMIEKQERNIVKLAFLEGGLYVFPCALVRYFYIIILRKLTIQTKIKQFQNLSNLYSNAGCNLKINNRIELYPSNDSAFLKNYFALFNSHQLEYRNWSHSLCYYEGGKVNITDEPTPIEGFLLKINCDKEIYFNMFKKEKFKLYYIFTSDNLLFCTSSYKCSPLLPRDIKTDKMGSILNIASQRGKLDKIPLVYKEMPYDLDRNGLFKWLTPSFKNEQFKNNDYFAFKCYNTKLLRILKSDGIINMNDIENVTYATDVDPTTLKTLAAAYHTFWKKESNAFCLKHCLLKIIMKNHKIIYLMGPTLQVTKIWIVSLNNMMKYWNYENFINSQKLRELQTQDSKQTNSIEMHKCATSSLLTEHTLNKKKFDINDISLLRPIIQKGILFQKVRKHSSFHKYFVILIPGFIMLFSLTYSSKRNLLYQYEHYQTISIENCYAYSGTACSSDLINDDFTFDSANPGYHTTPKLFEDGWNSEEESNSRCFSIYFGRKNSTKNKYIRNHKDVGYNDNKEDLDICYSIMNKNHIKMQFQFKIMTFMAKSRNHRDIWLLALQQELERLNRHG</sequence>
<dbReference type="PANTHER" id="PTHR28076">
    <property type="entry name" value="SPORULATION-SPECIFIC PROTEIN 71"/>
    <property type="match status" value="1"/>
</dbReference>
<keyword evidence="1" id="KW-0812">Transmembrane</keyword>
<dbReference type="InterPro" id="IPR001849">
    <property type="entry name" value="PH_domain"/>
</dbReference>
<dbReference type="InterPro" id="IPR029217">
    <property type="entry name" value="Spo7_2_N"/>
</dbReference>
<dbReference type="EMBL" id="JAWIZZ010000038">
    <property type="protein sequence ID" value="KAK5780996.1"/>
    <property type="molecule type" value="Genomic_DNA"/>
</dbReference>
<feature type="domain" description="PH" evidence="2">
    <location>
        <begin position="349"/>
        <end position="486"/>
    </location>
</feature>
<dbReference type="InterPro" id="IPR040345">
    <property type="entry name" value="Mug56/Spo71"/>
</dbReference>
<proteinExistence type="predicted"/>